<protein>
    <submittedName>
        <fullName evidence="2">22592_t:CDS:1</fullName>
    </submittedName>
</protein>
<keyword evidence="1" id="KW-0812">Transmembrane</keyword>
<dbReference type="AlphaFoldDB" id="A0A9N9HNP1"/>
<organism evidence="2 3">
    <name type="scientific">Dentiscutata erythropus</name>
    <dbReference type="NCBI Taxonomy" id="1348616"/>
    <lineage>
        <taxon>Eukaryota</taxon>
        <taxon>Fungi</taxon>
        <taxon>Fungi incertae sedis</taxon>
        <taxon>Mucoromycota</taxon>
        <taxon>Glomeromycotina</taxon>
        <taxon>Glomeromycetes</taxon>
        <taxon>Diversisporales</taxon>
        <taxon>Gigasporaceae</taxon>
        <taxon>Dentiscutata</taxon>
    </lineage>
</organism>
<evidence type="ECO:0000256" key="1">
    <source>
        <dbReference type="SAM" id="Phobius"/>
    </source>
</evidence>
<keyword evidence="1" id="KW-1133">Transmembrane helix</keyword>
<sequence length="40" mass="4566">MEFKSSCGSANLKKVKEVKGLFFIISFITLELRSLLWSSK</sequence>
<proteinExistence type="predicted"/>
<keyword evidence="3" id="KW-1185">Reference proteome</keyword>
<evidence type="ECO:0000313" key="3">
    <source>
        <dbReference type="Proteomes" id="UP000789405"/>
    </source>
</evidence>
<name>A0A9N9HNP1_9GLOM</name>
<dbReference type="Proteomes" id="UP000789405">
    <property type="component" value="Unassembled WGS sequence"/>
</dbReference>
<dbReference type="EMBL" id="CAJVPY010008598">
    <property type="protein sequence ID" value="CAG8698188.1"/>
    <property type="molecule type" value="Genomic_DNA"/>
</dbReference>
<comment type="caution">
    <text evidence="2">The sequence shown here is derived from an EMBL/GenBank/DDBJ whole genome shotgun (WGS) entry which is preliminary data.</text>
</comment>
<reference evidence="2" key="1">
    <citation type="submission" date="2021-06" db="EMBL/GenBank/DDBJ databases">
        <authorList>
            <person name="Kallberg Y."/>
            <person name="Tangrot J."/>
            <person name="Rosling A."/>
        </authorList>
    </citation>
    <scope>NUCLEOTIDE SEQUENCE</scope>
    <source>
        <strain evidence="2">MA453B</strain>
    </source>
</reference>
<evidence type="ECO:0000313" key="2">
    <source>
        <dbReference type="EMBL" id="CAG8698188.1"/>
    </source>
</evidence>
<keyword evidence="1" id="KW-0472">Membrane</keyword>
<accession>A0A9N9HNP1</accession>
<feature type="transmembrane region" description="Helical" evidence="1">
    <location>
        <begin position="21"/>
        <end position="39"/>
    </location>
</feature>
<gene>
    <name evidence="2" type="ORF">DERYTH_LOCUS12813</name>
</gene>
<feature type="non-terminal residue" evidence="2">
    <location>
        <position position="40"/>
    </location>
</feature>